<evidence type="ECO:0000256" key="1">
    <source>
        <dbReference type="ARBA" id="ARBA00009986"/>
    </source>
</evidence>
<dbReference type="InterPro" id="IPR016162">
    <property type="entry name" value="Ald_DH_N"/>
</dbReference>
<evidence type="ECO:0000313" key="6">
    <source>
        <dbReference type="EMBL" id="KAL1303709.1"/>
    </source>
</evidence>
<evidence type="ECO:0000259" key="5">
    <source>
        <dbReference type="Pfam" id="PF00171"/>
    </source>
</evidence>
<keyword evidence="7" id="KW-1185">Reference proteome</keyword>
<dbReference type="PANTHER" id="PTHR43866">
    <property type="entry name" value="MALONATE-SEMIALDEHYDE DEHYDROGENASE"/>
    <property type="match status" value="1"/>
</dbReference>
<comment type="similarity">
    <text evidence="1">Belongs to the aldehyde dehydrogenase family.</text>
</comment>
<dbReference type="RefSeq" id="XP_069199984.1">
    <property type="nucleotide sequence ID" value="XM_069347114.1"/>
</dbReference>
<name>A0ABR3PCJ0_9PEZI</name>
<evidence type="ECO:0000256" key="3">
    <source>
        <dbReference type="ARBA" id="ARBA00023002"/>
    </source>
</evidence>
<dbReference type="EMBL" id="JBFMKM010000010">
    <property type="protein sequence ID" value="KAL1303709.1"/>
    <property type="molecule type" value="Genomic_DNA"/>
</dbReference>
<dbReference type="InterPro" id="IPR016161">
    <property type="entry name" value="Ald_DH/histidinol_DH"/>
</dbReference>
<dbReference type="InterPro" id="IPR010061">
    <property type="entry name" value="MeMal-semiAld_DH"/>
</dbReference>
<gene>
    <name evidence="6" type="ORF">AAFC00_007061</name>
</gene>
<dbReference type="InterPro" id="IPR016160">
    <property type="entry name" value="Ald_DH_CS_CYS"/>
</dbReference>
<dbReference type="InterPro" id="IPR015590">
    <property type="entry name" value="Aldehyde_DH_dom"/>
</dbReference>
<dbReference type="Gene3D" id="3.40.309.10">
    <property type="entry name" value="Aldehyde Dehydrogenase, Chain A, domain 2"/>
    <property type="match status" value="1"/>
</dbReference>
<organism evidence="6 7">
    <name type="scientific">Neodothiora populina</name>
    <dbReference type="NCBI Taxonomy" id="2781224"/>
    <lineage>
        <taxon>Eukaryota</taxon>
        <taxon>Fungi</taxon>
        <taxon>Dikarya</taxon>
        <taxon>Ascomycota</taxon>
        <taxon>Pezizomycotina</taxon>
        <taxon>Dothideomycetes</taxon>
        <taxon>Dothideomycetidae</taxon>
        <taxon>Dothideales</taxon>
        <taxon>Dothioraceae</taxon>
        <taxon>Neodothiora</taxon>
    </lineage>
</organism>
<keyword evidence="3" id="KW-0560">Oxidoreductase</keyword>
<dbReference type="Pfam" id="PF00171">
    <property type="entry name" value="Aldedh"/>
    <property type="match status" value="1"/>
</dbReference>
<dbReference type="PANTHER" id="PTHR43866:SF3">
    <property type="entry name" value="METHYLMALONATE-SEMIALDEHYDE DEHYDROGENASE [ACYLATING], MITOCHONDRIAL"/>
    <property type="match status" value="1"/>
</dbReference>
<dbReference type="GeneID" id="95980760"/>
<dbReference type="Gene3D" id="3.40.605.10">
    <property type="entry name" value="Aldehyde Dehydrogenase, Chain A, domain 1"/>
    <property type="match status" value="1"/>
</dbReference>
<dbReference type="EC" id="1.2.1.27" evidence="2"/>
<dbReference type="CDD" id="cd07085">
    <property type="entry name" value="ALDH_F6_MMSDH"/>
    <property type="match status" value="1"/>
</dbReference>
<evidence type="ECO:0000256" key="4">
    <source>
        <dbReference type="ARBA" id="ARBA00023027"/>
    </source>
</evidence>
<sequence>MAACRAVSRRSIQSLSLRSSILRPAVLSSRLPQATLGGKAGIRRLHATPTSLKPATSLATSTATEYPTTHEQIQQPVDTQNFLDNQFVGSKATQWIDLHDPATNNLVTRVPQSTDEELKAAVKSAEKAFPAWSRTSLLHRQQIMFKFVALIRENWDRLAASITLEQGKTFADARGDVLRGLQVAETACGITTQLTGEVLEVSKDMETRSYKEPLGVTAAICPFNFPAMIPLWSIPIATVTGNTIIVKPSERDPGAMMILAELCEKAGFPPGVVNVVHGAAKTVDFILDEPAIKAISFVGSNKAGEYIYSRASANGKRVQANLGAKNHAAVLPDCSKDQALNAIAGAAFGAAGQRCMALSTVVFVGETKEWVAEVAERAKALNTNGGFEPGCDLGPVITPQSKARIEELIASAEEEGATILLDGRGFKPEKYPDGNFVGPTLITDVKPNMKCYTEEIFGPVLVCLNVETLEDAIDLINANEYGNGAAIFTNSGSTATTFQKNIEAGQVGINVPIPVPLPMFSFTGNKKSIAGGGANTFYGKPGIQFYTQTKTVTSHWRSENAVATKKADVDMPTHS</sequence>
<reference evidence="6 7" key="1">
    <citation type="submission" date="2024-07" db="EMBL/GenBank/DDBJ databases">
        <title>Draft sequence of the Neodothiora populina.</title>
        <authorList>
            <person name="Drown D.D."/>
            <person name="Schuette U.S."/>
            <person name="Buechlein A.B."/>
            <person name="Rusch D.R."/>
            <person name="Winton L.W."/>
            <person name="Adams G.A."/>
        </authorList>
    </citation>
    <scope>NUCLEOTIDE SEQUENCE [LARGE SCALE GENOMIC DNA]</scope>
    <source>
        <strain evidence="6 7">CPC 39397</strain>
    </source>
</reference>
<dbReference type="Proteomes" id="UP001562354">
    <property type="component" value="Unassembled WGS sequence"/>
</dbReference>
<keyword evidence="4" id="KW-0520">NAD</keyword>
<dbReference type="SUPFAM" id="SSF53720">
    <property type="entry name" value="ALDH-like"/>
    <property type="match status" value="1"/>
</dbReference>
<dbReference type="PROSITE" id="PS00070">
    <property type="entry name" value="ALDEHYDE_DEHYDR_CYS"/>
    <property type="match status" value="1"/>
</dbReference>
<accession>A0ABR3PCJ0</accession>
<evidence type="ECO:0000313" key="7">
    <source>
        <dbReference type="Proteomes" id="UP001562354"/>
    </source>
</evidence>
<feature type="domain" description="Aldehyde dehydrogenase" evidence="5">
    <location>
        <begin position="89"/>
        <end position="552"/>
    </location>
</feature>
<evidence type="ECO:0000256" key="2">
    <source>
        <dbReference type="ARBA" id="ARBA00013048"/>
    </source>
</evidence>
<comment type="caution">
    <text evidence="6">The sequence shown here is derived from an EMBL/GenBank/DDBJ whole genome shotgun (WGS) entry which is preliminary data.</text>
</comment>
<protein>
    <recommendedName>
        <fullName evidence="2">methylmalonate-semialdehyde dehydrogenase (CoA acylating)</fullName>
        <ecNumber evidence="2">1.2.1.27</ecNumber>
    </recommendedName>
</protein>
<dbReference type="NCBIfam" id="TIGR01722">
    <property type="entry name" value="MMSDH"/>
    <property type="match status" value="1"/>
</dbReference>
<dbReference type="InterPro" id="IPR016163">
    <property type="entry name" value="Ald_DH_C"/>
</dbReference>
<proteinExistence type="inferred from homology"/>